<evidence type="ECO:0000256" key="3">
    <source>
        <dbReference type="ARBA" id="ARBA00023027"/>
    </source>
</evidence>
<dbReference type="InterPro" id="IPR036291">
    <property type="entry name" value="NAD(P)-bd_dom_sf"/>
</dbReference>
<dbReference type="SUPFAM" id="SSF51735">
    <property type="entry name" value="NAD(P)-binding Rossmann-fold domains"/>
    <property type="match status" value="1"/>
</dbReference>
<dbReference type="Pfam" id="PF02826">
    <property type="entry name" value="2-Hacid_dh_C"/>
    <property type="match status" value="1"/>
</dbReference>
<accession>A0A0S7BDC2</accession>
<keyword evidence="2" id="KW-0560">Oxidoreductase</keyword>
<dbReference type="AlphaFoldDB" id="A0A0S7BDC2"/>
<dbReference type="InterPro" id="IPR006140">
    <property type="entry name" value="D-isomer_DH_NAD-bd"/>
</dbReference>
<feature type="domain" description="D-isomer specific 2-hydroxyacid dehydrogenase NAD-binding" evidence="4">
    <location>
        <begin position="133"/>
        <end position="311"/>
    </location>
</feature>
<gene>
    <name evidence="5" type="ORF">LARV_03550</name>
</gene>
<dbReference type="STRING" id="360412.LARV_03550"/>
<evidence type="ECO:0000313" key="6">
    <source>
        <dbReference type="Proteomes" id="UP000055060"/>
    </source>
</evidence>
<dbReference type="GO" id="GO:0016616">
    <property type="term" value="F:oxidoreductase activity, acting on the CH-OH group of donors, NAD or NADP as acceptor"/>
    <property type="evidence" value="ECO:0007669"/>
    <property type="project" value="InterPro"/>
</dbReference>
<sequence>MKLVAIYDLFVKKEYMESGLQPLKKFGIQVETVEWVVGDIPHFQEINLAVEKGGSETIEPTSEVYVAVKDADIIVTHFCTITKRLIDHCKNLKMVCVLRGGVENINIEYATQKNILCVNTPGRTANAVADFTMAMALAEIRNIARSHHNLKQGKWVRDYTNKDRVPNMFGRTFGIIGLGEIGQKVAQRLQGFETHILGYDPYVTQDRVDHLNVKMVSLDELMSQSDIISMNARLVPETFHMVGARELALMKPNAYIINTARSGLIDEKALYECLKARKIMGAALDVFDEEPIDNRYPIATLENVTITPHLAGGTINTMTDSPLLLANNLVPLFESGKSPRGALNMDKIHFALA</sequence>
<dbReference type="RefSeq" id="WP_075074912.1">
    <property type="nucleotide sequence ID" value="NZ_DF967972.1"/>
</dbReference>
<dbReference type="PANTHER" id="PTHR42789:SF1">
    <property type="entry name" value="D-ISOMER SPECIFIC 2-HYDROXYACID DEHYDROGENASE FAMILY PROTEIN (AFU_ORTHOLOGUE AFUA_6G10090)"/>
    <property type="match status" value="1"/>
</dbReference>
<evidence type="ECO:0000313" key="5">
    <source>
        <dbReference type="EMBL" id="GAP15758.1"/>
    </source>
</evidence>
<evidence type="ECO:0000256" key="2">
    <source>
        <dbReference type="ARBA" id="ARBA00023002"/>
    </source>
</evidence>
<comment type="similarity">
    <text evidence="1">Belongs to the D-isomer specific 2-hydroxyacid dehydrogenase family.</text>
</comment>
<dbReference type="GO" id="GO:0051287">
    <property type="term" value="F:NAD binding"/>
    <property type="evidence" value="ECO:0007669"/>
    <property type="project" value="InterPro"/>
</dbReference>
<dbReference type="Gene3D" id="3.40.50.720">
    <property type="entry name" value="NAD(P)-binding Rossmann-like Domain"/>
    <property type="match status" value="2"/>
</dbReference>
<dbReference type="CDD" id="cd12171">
    <property type="entry name" value="2-Hacid_dh_10"/>
    <property type="match status" value="1"/>
</dbReference>
<organism evidence="5">
    <name type="scientific">Longilinea arvoryzae</name>
    <dbReference type="NCBI Taxonomy" id="360412"/>
    <lineage>
        <taxon>Bacteria</taxon>
        <taxon>Bacillati</taxon>
        <taxon>Chloroflexota</taxon>
        <taxon>Anaerolineae</taxon>
        <taxon>Anaerolineales</taxon>
        <taxon>Anaerolineaceae</taxon>
        <taxon>Longilinea</taxon>
    </lineage>
</organism>
<reference evidence="5" key="1">
    <citation type="submission" date="2015-07" db="EMBL/GenBank/DDBJ databases">
        <title>Draft Genome Sequences of Anaerolinea thermolimosa IMO-1, Bellilinea caldifistulae GOMI-1, Leptolinea tardivitalis YMTK-2, Levilinea saccharolytica KIBI-1,Longilinea arvoryzae KOME-1, Previously Described as Members of the Anaerolineaceae (Chloroflexi).</title>
        <authorList>
            <person name="Sekiguchi Y."/>
            <person name="Ohashi A."/>
            <person name="Matsuura N."/>
            <person name="Tourlousse M.D."/>
        </authorList>
    </citation>
    <scope>NUCLEOTIDE SEQUENCE [LARGE SCALE GENOMIC DNA]</scope>
    <source>
        <strain evidence="5">KOME-1</strain>
    </source>
</reference>
<keyword evidence="6" id="KW-1185">Reference proteome</keyword>
<evidence type="ECO:0000256" key="1">
    <source>
        <dbReference type="ARBA" id="ARBA00005854"/>
    </source>
</evidence>
<protein>
    <submittedName>
        <fullName evidence="5">Lactate dehydrogenase</fullName>
    </submittedName>
</protein>
<name>A0A0S7BDC2_9CHLR</name>
<proteinExistence type="inferred from homology"/>
<dbReference type="OrthoDB" id="9792971at2"/>
<dbReference type="Proteomes" id="UP000055060">
    <property type="component" value="Unassembled WGS sequence"/>
</dbReference>
<dbReference type="InterPro" id="IPR050857">
    <property type="entry name" value="D-2-hydroxyacid_DH"/>
</dbReference>
<evidence type="ECO:0000259" key="4">
    <source>
        <dbReference type="Pfam" id="PF02826"/>
    </source>
</evidence>
<dbReference type="FunFam" id="3.40.50.720:FF:000203">
    <property type="entry name" value="D-3-phosphoglycerate dehydrogenase (SerA)"/>
    <property type="match status" value="1"/>
</dbReference>
<dbReference type="PANTHER" id="PTHR42789">
    <property type="entry name" value="D-ISOMER SPECIFIC 2-HYDROXYACID DEHYDROGENASE FAMILY PROTEIN (AFU_ORTHOLOGUE AFUA_6G10090)"/>
    <property type="match status" value="1"/>
</dbReference>
<dbReference type="SUPFAM" id="SSF52283">
    <property type="entry name" value="Formate/glycerate dehydrogenase catalytic domain-like"/>
    <property type="match status" value="1"/>
</dbReference>
<keyword evidence="3" id="KW-0520">NAD</keyword>
<dbReference type="EMBL" id="DF967972">
    <property type="protein sequence ID" value="GAP15758.1"/>
    <property type="molecule type" value="Genomic_DNA"/>
</dbReference>